<organism evidence="8 9">
    <name type="scientific">Lachnellula suecica</name>
    <dbReference type="NCBI Taxonomy" id="602035"/>
    <lineage>
        <taxon>Eukaryota</taxon>
        <taxon>Fungi</taxon>
        <taxon>Dikarya</taxon>
        <taxon>Ascomycota</taxon>
        <taxon>Pezizomycotina</taxon>
        <taxon>Leotiomycetes</taxon>
        <taxon>Helotiales</taxon>
        <taxon>Lachnaceae</taxon>
        <taxon>Lachnellula</taxon>
    </lineage>
</organism>
<dbReference type="PROSITE" id="PS50850">
    <property type="entry name" value="MFS"/>
    <property type="match status" value="1"/>
</dbReference>
<comment type="caution">
    <text evidence="8">The sequence shown here is derived from an EMBL/GenBank/DDBJ whole genome shotgun (WGS) entry which is preliminary data.</text>
</comment>
<dbReference type="PANTHER" id="PTHR43791:SF103">
    <property type="entry name" value="MAJOR FACILITATOR SUPERFAMILY (MFS) PROFILE DOMAIN-CONTAINING PROTEIN-RELATED"/>
    <property type="match status" value="1"/>
</dbReference>
<dbReference type="Proteomes" id="UP000469558">
    <property type="component" value="Unassembled WGS sequence"/>
</dbReference>
<evidence type="ECO:0000256" key="1">
    <source>
        <dbReference type="ARBA" id="ARBA00004141"/>
    </source>
</evidence>
<keyword evidence="3 6" id="KW-0812">Transmembrane</keyword>
<protein>
    <submittedName>
        <fullName evidence="8">Putative transporter</fullName>
    </submittedName>
</protein>
<dbReference type="InterPro" id="IPR036259">
    <property type="entry name" value="MFS_trans_sf"/>
</dbReference>
<dbReference type="InterPro" id="IPR011701">
    <property type="entry name" value="MFS"/>
</dbReference>
<evidence type="ECO:0000313" key="8">
    <source>
        <dbReference type="EMBL" id="TVY82130.1"/>
    </source>
</evidence>
<feature type="domain" description="Major facilitator superfamily (MFS) profile" evidence="7">
    <location>
        <begin position="59"/>
        <end position="472"/>
    </location>
</feature>
<dbReference type="SUPFAM" id="SSF103473">
    <property type="entry name" value="MFS general substrate transporter"/>
    <property type="match status" value="1"/>
</dbReference>
<reference evidence="8 9" key="1">
    <citation type="submission" date="2018-05" db="EMBL/GenBank/DDBJ databases">
        <title>Genome sequencing and assembly of the regulated plant pathogen Lachnellula willkommii and related sister species for the development of diagnostic species identification markers.</title>
        <authorList>
            <person name="Giroux E."/>
            <person name="Bilodeau G."/>
        </authorList>
    </citation>
    <scope>NUCLEOTIDE SEQUENCE [LARGE SCALE GENOMIC DNA]</scope>
    <source>
        <strain evidence="8 9">CBS 268.59</strain>
    </source>
</reference>
<keyword evidence="5 6" id="KW-0472">Membrane</keyword>
<keyword evidence="4 6" id="KW-1133">Transmembrane helix</keyword>
<evidence type="ECO:0000256" key="3">
    <source>
        <dbReference type="ARBA" id="ARBA00022692"/>
    </source>
</evidence>
<evidence type="ECO:0000256" key="4">
    <source>
        <dbReference type="ARBA" id="ARBA00022989"/>
    </source>
</evidence>
<name>A0A8T9CE01_9HELO</name>
<dbReference type="GO" id="GO:0016020">
    <property type="term" value="C:membrane"/>
    <property type="evidence" value="ECO:0007669"/>
    <property type="project" value="UniProtKB-SubCell"/>
</dbReference>
<feature type="transmembrane region" description="Helical" evidence="6">
    <location>
        <begin position="446"/>
        <end position="465"/>
    </location>
</feature>
<feature type="transmembrane region" description="Helical" evidence="6">
    <location>
        <begin position="218"/>
        <end position="238"/>
    </location>
</feature>
<feature type="transmembrane region" description="Helical" evidence="6">
    <location>
        <begin position="187"/>
        <end position="206"/>
    </location>
</feature>
<gene>
    <name evidence="8" type="ORF">LSUE1_G003547</name>
</gene>
<feature type="transmembrane region" description="Helical" evidence="6">
    <location>
        <begin position="323"/>
        <end position="344"/>
    </location>
</feature>
<feature type="transmembrane region" description="Helical" evidence="6">
    <location>
        <begin position="415"/>
        <end position="434"/>
    </location>
</feature>
<dbReference type="OrthoDB" id="6730379at2759"/>
<dbReference type="AlphaFoldDB" id="A0A8T9CE01"/>
<keyword evidence="9" id="KW-1185">Reference proteome</keyword>
<comment type="subcellular location">
    <subcellularLocation>
        <location evidence="1">Membrane</location>
        <topology evidence="1">Multi-pass membrane protein</topology>
    </subcellularLocation>
</comment>
<evidence type="ECO:0000259" key="7">
    <source>
        <dbReference type="PROSITE" id="PS50850"/>
    </source>
</evidence>
<keyword evidence="2" id="KW-0813">Transport</keyword>
<feature type="transmembrane region" description="Helical" evidence="6">
    <location>
        <begin position="101"/>
        <end position="119"/>
    </location>
</feature>
<dbReference type="EMBL" id="QGMK01000366">
    <property type="protein sequence ID" value="TVY82130.1"/>
    <property type="molecule type" value="Genomic_DNA"/>
</dbReference>
<feature type="transmembrane region" description="Helical" evidence="6">
    <location>
        <begin position="351"/>
        <end position="371"/>
    </location>
</feature>
<feature type="transmembrane region" description="Helical" evidence="6">
    <location>
        <begin position="156"/>
        <end position="175"/>
    </location>
</feature>
<dbReference type="PANTHER" id="PTHR43791">
    <property type="entry name" value="PERMEASE-RELATED"/>
    <property type="match status" value="1"/>
</dbReference>
<feature type="transmembrane region" description="Helical" evidence="6">
    <location>
        <begin position="383"/>
        <end position="403"/>
    </location>
</feature>
<evidence type="ECO:0000256" key="2">
    <source>
        <dbReference type="ARBA" id="ARBA00022448"/>
    </source>
</evidence>
<proteinExistence type="predicted"/>
<evidence type="ECO:0000313" key="9">
    <source>
        <dbReference type="Proteomes" id="UP000469558"/>
    </source>
</evidence>
<dbReference type="InterPro" id="IPR020846">
    <property type="entry name" value="MFS_dom"/>
</dbReference>
<feature type="transmembrane region" description="Helical" evidence="6">
    <location>
        <begin position="126"/>
        <end position="144"/>
    </location>
</feature>
<dbReference type="Pfam" id="PF07690">
    <property type="entry name" value="MFS_1"/>
    <property type="match status" value="1"/>
</dbReference>
<dbReference type="Gene3D" id="1.20.1250.20">
    <property type="entry name" value="MFS general substrate transporter like domains"/>
    <property type="match status" value="2"/>
</dbReference>
<evidence type="ECO:0000256" key="6">
    <source>
        <dbReference type="SAM" id="Phobius"/>
    </source>
</evidence>
<feature type="transmembrane region" description="Helical" evidence="6">
    <location>
        <begin position="287"/>
        <end position="311"/>
    </location>
</feature>
<sequence length="513" mass="57176">MSSSADEKFDSVPHSPICGHGEDTKKNLSATASVNHLHQTELLSKEEEEKLVWKIDTHLLPLQVATAGLQFLDKTSLAFSAILGLRASLDLVHQEFNWTSSIFYLGYLIACYPIAWCFVKFPLGKFISIFVIGWGAILALHAVAKGFPQLMVLRTFLGALESPITPGFSLITSMWYTPREHASRHCFWFAGSAVASILGALVAYGLLSYHGSMAQWRLQFLVLGVLTVAWGMAIWFLLPDSPETAYFLTPSERTFAALRPRKFQRTSQLKKWSRKQFVETLKDLKSWWFFIFLIVTSIPAGGFTTFGTILIQGFGFSPSETLLMTIPTNTVILIGVLIAGVLIPRLPNSRLLSMAALNIIAGVGCLMTMLLPEEQKIGRLVGLWLSALMATAWPLMLSVFASNTAGFTKKSTTSVFLFIGYCVGNILAPQFFFAAEAPRYETAYKVMLSCLAISVVMVLGLRVYLDMENKRRDRIQGTHVHAEDVREVDLQRDEVLVEVDETDQENLGFRYAL</sequence>
<accession>A0A8T9CE01</accession>
<dbReference type="GO" id="GO:0022857">
    <property type="term" value="F:transmembrane transporter activity"/>
    <property type="evidence" value="ECO:0007669"/>
    <property type="project" value="InterPro"/>
</dbReference>
<evidence type="ECO:0000256" key="5">
    <source>
        <dbReference type="ARBA" id="ARBA00023136"/>
    </source>
</evidence>